<accession>A0AB34CCP7</accession>
<keyword evidence="1" id="KW-0812">Transmembrane</keyword>
<dbReference type="GO" id="GO:0140911">
    <property type="term" value="F:pore-forming activity"/>
    <property type="evidence" value="ECO:0007669"/>
    <property type="project" value="InterPro"/>
</dbReference>
<feature type="transmembrane region" description="Helical" evidence="1">
    <location>
        <begin position="12"/>
        <end position="28"/>
    </location>
</feature>
<dbReference type="AlphaFoldDB" id="A0AB34CCP7"/>
<organism evidence="2 3">
    <name type="scientific">Candidatus Pantoea gossypiicola</name>
    <dbReference type="NCBI Taxonomy" id="2608008"/>
    <lineage>
        <taxon>Bacteria</taxon>
        <taxon>Pseudomonadati</taxon>
        <taxon>Pseudomonadota</taxon>
        <taxon>Gammaproteobacteria</taxon>
        <taxon>Enterobacterales</taxon>
        <taxon>Erwiniaceae</taxon>
        <taxon>Pantoea</taxon>
    </lineage>
</organism>
<reference evidence="2 3" key="1">
    <citation type="submission" date="2019-09" db="EMBL/GenBank/DDBJ databases">
        <title>Genomic diversity of phyloplane-associated Pantoea species in Pakistan cotton crop.</title>
        <authorList>
            <person name="Tufail M.R."/>
            <person name="Cook D.R."/>
        </authorList>
    </citation>
    <scope>NUCLEOTIDE SEQUENCE [LARGE SCALE GENOMIC DNA]</scope>
    <source>
        <strain evidence="2 3">B_8</strain>
    </source>
</reference>
<evidence type="ECO:0000313" key="3">
    <source>
        <dbReference type="Proteomes" id="UP000324255"/>
    </source>
</evidence>
<sequence>MHAHHVTTSASYGVAAGSFFIGLLNYLTPEQWSAIGVLAGAVIALITMVVDAYFKRANARAYRAWLNSHQGAVSPDDMPGK</sequence>
<comment type="caution">
    <text evidence="2">The sequence shown here is derived from an EMBL/GenBank/DDBJ whole genome shotgun (WGS) entry which is preliminary data.</text>
</comment>
<proteinExistence type="predicted"/>
<evidence type="ECO:0000313" key="2">
    <source>
        <dbReference type="EMBL" id="KAA6117613.1"/>
    </source>
</evidence>
<name>A0AB34CCP7_9GAMM</name>
<dbReference type="GO" id="GO:0001907">
    <property type="term" value="P:symbiont-mediated killing of host cell"/>
    <property type="evidence" value="ECO:0007669"/>
    <property type="project" value="InterPro"/>
</dbReference>
<dbReference type="EMBL" id="VWVM01000045">
    <property type="protein sequence ID" value="KAA6117613.1"/>
    <property type="molecule type" value="Genomic_DNA"/>
</dbReference>
<dbReference type="InterPro" id="IPR007054">
    <property type="entry name" value="Lysis_S"/>
</dbReference>
<protein>
    <submittedName>
        <fullName evidence="2">Lysis protein</fullName>
    </submittedName>
</protein>
<gene>
    <name evidence="2" type="ORF">F3I20_23740</name>
</gene>
<keyword evidence="1" id="KW-1133">Transmembrane helix</keyword>
<keyword evidence="1" id="KW-0472">Membrane</keyword>
<evidence type="ECO:0000256" key="1">
    <source>
        <dbReference type="SAM" id="Phobius"/>
    </source>
</evidence>
<dbReference type="Proteomes" id="UP000324255">
    <property type="component" value="Unassembled WGS sequence"/>
</dbReference>
<dbReference type="RefSeq" id="WP_150019583.1">
    <property type="nucleotide sequence ID" value="NZ_VWVM01000045.1"/>
</dbReference>
<feature type="transmembrane region" description="Helical" evidence="1">
    <location>
        <begin position="34"/>
        <end position="54"/>
    </location>
</feature>
<keyword evidence="3" id="KW-1185">Reference proteome</keyword>
<dbReference type="Pfam" id="PF04971">
    <property type="entry name" value="Phage_holin_2_1"/>
    <property type="match status" value="1"/>
</dbReference>